<evidence type="ECO:0000313" key="1">
    <source>
        <dbReference type="EMBL" id="VDM93465.1"/>
    </source>
</evidence>
<dbReference type="Proteomes" id="UP000277928">
    <property type="component" value="Unassembled WGS sequence"/>
</dbReference>
<dbReference type="OrthoDB" id="424012at2759"/>
<organism evidence="1 2">
    <name type="scientific">Litomosoides sigmodontis</name>
    <name type="common">Filarial nematode worm</name>
    <dbReference type="NCBI Taxonomy" id="42156"/>
    <lineage>
        <taxon>Eukaryota</taxon>
        <taxon>Metazoa</taxon>
        <taxon>Ecdysozoa</taxon>
        <taxon>Nematoda</taxon>
        <taxon>Chromadorea</taxon>
        <taxon>Rhabditida</taxon>
        <taxon>Spirurina</taxon>
        <taxon>Spiruromorpha</taxon>
        <taxon>Filarioidea</taxon>
        <taxon>Onchocercidae</taxon>
        <taxon>Litomosoides</taxon>
    </lineage>
</organism>
<protein>
    <submittedName>
        <fullName evidence="1">Uncharacterized protein</fullName>
    </submittedName>
</protein>
<reference evidence="1 2" key="1">
    <citation type="submission" date="2018-08" db="EMBL/GenBank/DDBJ databases">
        <authorList>
            <person name="Laetsch R D."/>
            <person name="Stevens L."/>
            <person name="Kumar S."/>
            <person name="Blaxter L. M."/>
        </authorList>
    </citation>
    <scope>NUCLEOTIDE SEQUENCE [LARGE SCALE GENOMIC DNA]</scope>
</reference>
<dbReference type="OMA" id="YEDECIA"/>
<name>A0A3P7MBE7_LITSI</name>
<proteinExistence type="predicted"/>
<keyword evidence="2" id="KW-1185">Reference proteome</keyword>
<dbReference type="EMBL" id="UYRX01002706">
    <property type="protein sequence ID" value="VDM93465.1"/>
    <property type="molecule type" value="Genomic_DNA"/>
</dbReference>
<dbReference type="STRING" id="42156.A0A3P7MBE7"/>
<accession>A0A3P7MBE7</accession>
<dbReference type="AlphaFoldDB" id="A0A3P7MBE7"/>
<evidence type="ECO:0000313" key="2">
    <source>
        <dbReference type="Proteomes" id="UP000277928"/>
    </source>
</evidence>
<sequence length="113" mass="13554">MKHGFPKYVPSTVKIFLGDSFRKLWNDVQELKVARTRDWISGMSYEDECIARKKIDEYIKEYEYGAPTEELTEEEFLKQLLWHSQRRGEAFLRSIPTTLFFYEGMRDCVKDEN</sequence>
<gene>
    <name evidence="1" type="ORF">NLS_LOCUS10179</name>
</gene>
<feature type="non-terminal residue" evidence="1">
    <location>
        <position position="113"/>
    </location>
</feature>